<dbReference type="GeneID" id="29420348"/>
<dbReference type="AlphaFoldDB" id="W6N6K2"/>
<organism evidence="1 2">
    <name type="scientific">Clostridium tyrobutyricum DIVETGP</name>
    <dbReference type="NCBI Taxonomy" id="1408889"/>
    <lineage>
        <taxon>Bacteria</taxon>
        <taxon>Bacillati</taxon>
        <taxon>Bacillota</taxon>
        <taxon>Clostridia</taxon>
        <taxon>Eubacteriales</taxon>
        <taxon>Clostridiaceae</taxon>
        <taxon>Clostridium</taxon>
    </lineage>
</organism>
<protein>
    <submittedName>
        <fullName evidence="1">Uncharacterized protein</fullName>
    </submittedName>
</protein>
<evidence type="ECO:0000313" key="2">
    <source>
        <dbReference type="Proteomes" id="UP000019482"/>
    </source>
</evidence>
<proteinExistence type="predicted"/>
<reference evidence="1 2" key="1">
    <citation type="journal article" date="2015" name="Genome Announc.">
        <title>Draft Genome Sequence of Clostridium tyrobutyricum Strain DIVETGP, Isolated from Cow's Milk for Grana Padano Production.</title>
        <authorList>
            <person name="Soggiu A."/>
            <person name="Piras C."/>
            <person name="Gaiarsa S."/>
            <person name="Sassera D."/>
            <person name="Roncada P."/>
            <person name="Bendixen E."/>
            <person name="Brasca M."/>
            <person name="Bonizzi L."/>
        </authorList>
    </citation>
    <scope>NUCLEOTIDE SEQUENCE [LARGE SCALE GENOMIC DNA]</scope>
    <source>
        <strain evidence="1 2">DIVETGP</strain>
    </source>
</reference>
<name>W6N6K2_CLOTY</name>
<dbReference type="RefSeq" id="WP_017895146.1">
    <property type="nucleotide sequence ID" value="NZ_CBXI010000040.1"/>
</dbReference>
<keyword evidence="2" id="KW-1185">Reference proteome</keyword>
<gene>
    <name evidence="1" type="ORF">CTDIVETGP_2368</name>
</gene>
<dbReference type="Proteomes" id="UP000019482">
    <property type="component" value="Unassembled WGS sequence"/>
</dbReference>
<accession>W6N6K2</accession>
<evidence type="ECO:0000313" key="1">
    <source>
        <dbReference type="EMBL" id="CDL92298.1"/>
    </source>
</evidence>
<sequence length="131" mass="14997">MGLFIKEKDIEEHLKDKEYDYEKGCSVLADGITIGLPVPANAILNFSDSGILVMGVDGSRVKFEGLDVFFNNKNIKFIGFRKKFMSYRLQIETDMTIEGFENVDLEFNIKKRIADCTWHSANLRNVMAKYS</sequence>
<dbReference type="EMBL" id="CBXI010000040">
    <property type="protein sequence ID" value="CDL92298.1"/>
    <property type="molecule type" value="Genomic_DNA"/>
</dbReference>
<comment type="caution">
    <text evidence="1">The sequence shown here is derived from an EMBL/GenBank/DDBJ whole genome shotgun (WGS) entry which is preliminary data.</text>
</comment>